<feature type="transmembrane region" description="Helical" evidence="1">
    <location>
        <begin position="93"/>
        <end position="114"/>
    </location>
</feature>
<name>A0A176RSJ2_9GAMM</name>
<gene>
    <name evidence="2" type="ORF">THIOM_005720</name>
</gene>
<evidence type="ECO:0000313" key="2">
    <source>
        <dbReference type="EMBL" id="OAD18676.1"/>
    </source>
</evidence>
<feature type="transmembrane region" description="Helical" evidence="1">
    <location>
        <begin position="62"/>
        <end position="81"/>
    </location>
</feature>
<keyword evidence="1" id="KW-1133">Transmembrane helix</keyword>
<comment type="caution">
    <text evidence="2">The sequence shown here is derived from an EMBL/GenBank/DDBJ whole genome shotgun (WGS) entry which is preliminary data.</text>
</comment>
<keyword evidence="1" id="KW-0472">Membrane</keyword>
<accession>A0A176RSJ2</accession>
<evidence type="ECO:0000256" key="1">
    <source>
        <dbReference type="SAM" id="Phobius"/>
    </source>
</evidence>
<dbReference type="Proteomes" id="UP000076962">
    <property type="component" value="Unassembled WGS sequence"/>
</dbReference>
<dbReference type="AlphaFoldDB" id="A0A176RSJ2"/>
<keyword evidence="3" id="KW-1185">Reference proteome</keyword>
<proteinExistence type="predicted"/>
<reference evidence="2 3" key="1">
    <citation type="submission" date="2016-05" db="EMBL/GenBank/DDBJ databases">
        <title>Single-cell genome of chain-forming Candidatus Thiomargarita nelsonii and comparison to other large sulfur-oxidizing bacteria.</title>
        <authorList>
            <person name="Winkel M."/>
            <person name="Salman V."/>
            <person name="Woyke T."/>
            <person name="Schulz-Vogt H."/>
            <person name="Richter M."/>
            <person name="Flood B."/>
            <person name="Bailey J."/>
            <person name="Amann R."/>
            <person name="Mussmann M."/>
        </authorList>
    </citation>
    <scope>NUCLEOTIDE SEQUENCE [LARGE SCALE GENOMIC DNA]</scope>
    <source>
        <strain evidence="2 3">THI036</strain>
    </source>
</reference>
<evidence type="ECO:0000313" key="3">
    <source>
        <dbReference type="Proteomes" id="UP000076962"/>
    </source>
</evidence>
<protein>
    <submittedName>
        <fullName evidence="2">Transmembrane protein</fullName>
    </submittedName>
</protein>
<organism evidence="2 3">
    <name type="scientific">Candidatus Thiomargarita nelsonii</name>
    <dbReference type="NCBI Taxonomy" id="1003181"/>
    <lineage>
        <taxon>Bacteria</taxon>
        <taxon>Pseudomonadati</taxon>
        <taxon>Pseudomonadota</taxon>
        <taxon>Gammaproteobacteria</taxon>
        <taxon>Thiotrichales</taxon>
        <taxon>Thiotrichaceae</taxon>
        <taxon>Thiomargarita</taxon>
    </lineage>
</organism>
<sequence>MRKKLFCILPNFECCKFLISQLKNIGVSEKDICVVNNEDSSLEDLHKVTQLEKTELAHGIKLGISVGCLAGLLGGILAVVFPPSGVIPDDAEFLLIITTLTGGFFGGLVSALIAADRPNHILEDCHNAIVNGKTLLVLNIPIRHFDDKIALIKAYQPEVKLVTS</sequence>
<keyword evidence="1 2" id="KW-0812">Transmembrane</keyword>
<dbReference type="EMBL" id="LUTY01003135">
    <property type="protein sequence ID" value="OAD18676.1"/>
    <property type="molecule type" value="Genomic_DNA"/>
</dbReference>